<keyword evidence="2 4" id="KW-0732">Signal</keyword>
<evidence type="ECO:0000313" key="7">
    <source>
        <dbReference type="Proteomes" id="UP000015106"/>
    </source>
</evidence>
<accession>A0A8R7TS09</accession>
<dbReference type="GO" id="GO:0030247">
    <property type="term" value="F:polysaccharide binding"/>
    <property type="evidence" value="ECO:0007669"/>
    <property type="project" value="InterPro"/>
</dbReference>
<dbReference type="PANTHER" id="PTHR33138:SF24">
    <property type="entry name" value="WALL-ASSOCIATED RECEPTOR KINASE GALACTURONAN-BINDING DOMAIN-CONTAINING PROTEIN"/>
    <property type="match status" value="1"/>
</dbReference>
<reference evidence="7" key="1">
    <citation type="journal article" date="2013" name="Nature">
        <title>Draft genome of the wheat A-genome progenitor Triticum urartu.</title>
        <authorList>
            <person name="Ling H.Q."/>
            <person name="Zhao S."/>
            <person name="Liu D."/>
            <person name="Wang J."/>
            <person name="Sun H."/>
            <person name="Zhang C."/>
            <person name="Fan H."/>
            <person name="Li D."/>
            <person name="Dong L."/>
            <person name="Tao Y."/>
            <person name="Gao C."/>
            <person name="Wu H."/>
            <person name="Li Y."/>
            <person name="Cui Y."/>
            <person name="Guo X."/>
            <person name="Zheng S."/>
            <person name="Wang B."/>
            <person name="Yu K."/>
            <person name="Liang Q."/>
            <person name="Yang W."/>
            <person name="Lou X."/>
            <person name="Chen J."/>
            <person name="Feng M."/>
            <person name="Jian J."/>
            <person name="Zhang X."/>
            <person name="Luo G."/>
            <person name="Jiang Y."/>
            <person name="Liu J."/>
            <person name="Wang Z."/>
            <person name="Sha Y."/>
            <person name="Zhang B."/>
            <person name="Wu H."/>
            <person name="Tang D."/>
            <person name="Shen Q."/>
            <person name="Xue P."/>
            <person name="Zou S."/>
            <person name="Wang X."/>
            <person name="Liu X."/>
            <person name="Wang F."/>
            <person name="Yang Y."/>
            <person name="An X."/>
            <person name="Dong Z."/>
            <person name="Zhang K."/>
            <person name="Zhang X."/>
            <person name="Luo M.C."/>
            <person name="Dvorak J."/>
            <person name="Tong Y."/>
            <person name="Wang J."/>
            <person name="Yang H."/>
            <person name="Li Z."/>
            <person name="Wang D."/>
            <person name="Zhang A."/>
            <person name="Wang J."/>
        </authorList>
    </citation>
    <scope>NUCLEOTIDE SEQUENCE</scope>
    <source>
        <strain evidence="7">cv. G1812</strain>
    </source>
</reference>
<evidence type="ECO:0000256" key="3">
    <source>
        <dbReference type="SAM" id="MobiDB-lite"/>
    </source>
</evidence>
<evidence type="ECO:0000256" key="1">
    <source>
        <dbReference type="ARBA" id="ARBA00004167"/>
    </source>
</evidence>
<dbReference type="AlphaFoldDB" id="A0A8R7TS09"/>
<evidence type="ECO:0000256" key="4">
    <source>
        <dbReference type="SAM" id="SignalP"/>
    </source>
</evidence>
<proteinExistence type="predicted"/>
<dbReference type="Gramene" id="TuG1812G0300000652.01.T01">
    <property type="protein sequence ID" value="TuG1812G0300000652.01.T01.cds279975"/>
    <property type="gene ID" value="TuG1812G0300000652.01"/>
</dbReference>
<feature type="signal peptide" evidence="4">
    <location>
        <begin position="1"/>
        <end position="23"/>
    </location>
</feature>
<dbReference type="PANTHER" id="PTHR33138">
    <property type="entry name" value="OS01G0690200 PROTEIN"/>
    <property type="match status" value="1"/>
</dbReference>
<feature type="chain" id="PRO_5035716567" description="Wall-associated receptor kinase galacturonan-binding domain-containing protein" evidence="4">
    <location>
        <begin position="24"/>
        <end position="113"/>
    </location>
</feature>
<dbReference type="EnsemblPlants" id="TuG1812G0300000652.01.T01">
    <property type="protein sequence ID" value="TuG1812G0300000652.01.T01.cds279975"/>
    <property type="gene ID" value="TuG1812G0300000652.01"/>
</dbReference>
<dbReference type="Proteomes" id="UP000015106">
    <property type="component" value="Chromosome 3"/>
</dbReference>
<reference evidence="6" key="3">
    <citation type="submission" date="2022-06" db="UniProtKB">
        <authorList>
            <consortium name="EnsemblPlants"/>
        </authorList>
    </citation>
    <scope>IDENTIFICATION</scope>
</reference>
<dbReference type="GO" id="GO:0016020">
    <property type="term" value="C:membrane"/>
    <property type="evidence" value="ECO:0007669"/>
    <property type="project" value="UniProtKB-SubCell"/>
</dbReference>
<organism evidence="6 7">
    <name type="scientific">Triticum urartu</name>
    <name type="common">Red wild einkorn</name>
    <name type="synonym">Crithodium urartu</name>
    <dbReference type="NCBI Taxonomy" id="4572"/>
    <lineage>
        <taxon>Eukaryota</taxon>
        <taxon>Viridiplantae</taxon>
        <taxon>Streptophyta</taxon>
        <taxon>Embryophyta</taxon>
        <taxon>Tracheophyta</taxon>
        <taxon>Spermatophyta</taxon>
        <taxon>Magnoliopsida</taxon>
        <taxon>Liliopsida</taxon>
        <taxon>Poales</taxon>
        <taxon>Poaceae</taxon>
        <taxon>BOP clade</taxon>
        <taxon>Pooideae</taxon>
        <taxon>Triticodae</taxon>
        <taxon>Triticeae</taxon>
        <taxon>Triticinae</taxon>
        <taxon>Triticum</taxon>
    </lineage>
</organism>
<reference evidence="6" key="2">
    <citation type="submission" date="2018-03" db="EMBL/GenBank/DDBJ databases">
        <title>The Triticum urartu genome reveals the dynamic nature of wheat genome evolution.</title>
        <authorList>
            <person name="Ling H."/>
            <person name="Ma B."/>
            <person name="Shi X."/>
            <person name="Liu H."/>
            <person name="Dong L."/>
            <person name="Sun H."/>
            <person name="Cao Y."/>
            <person name="Gao Q."/>
            <person name="Zheng S."/>
            <person name="Li Y."/>
            <person name="Yu Y."/>
            <person name="Du H."/>
            <person name="Qi M."/>
            <person name="Li Y."/>
            <person name="Yu H."/>
            <person name="Cui Y."/>
            <person name="Wang N."/>
            <person name="Chen C."/>
            <person name="Wu H."/>
            <person name="Zhao Y."/>
            <person name="Zhang J."/>
            <person name="Li Y."/>
            <person name="Zhou W."/>
            <person name="Zhang B."/>
            <person name="Hu W."/>
            <person name="Eijk M."/>
            <person name="Tang J."/>
            <person name="Witsenboer H."/>
            <person name="Zhao S."/>
            <person name="Li Z."/>
            <person name="Zhang A."/>
            <person name="Wang D."/>
            <person name="Liang C."/>
        </authorList>
    </citation>
    <scope>NUCLEOTIDE SEQUENCE [LARGE SCALE GENOMIC DNA]</scope>
    <source>
        <strain evidence="6">cv. G1812</strain>
    </source>
</reference>
<sequence>MHPTSLLSMLFSLFLLFHQRAHAGCEPVVCGNFTIKYPFWLDAPSRPPPEPSCGHPAFELWCINNNTTATMSGSPISTSTRWTMAHNPPSSTTTGSRRAPMSFAAPTSTSHPT</sequence>
<keyword evidence="7" id="KW-1185">Reference proteome</keyword>
<feature type="domain" description="Wall-associated receptor kinase galacturonan-binding" evidence="5">
    <location>
        <begin position="25"/>
        <end position="72"/>
    </location>
</feature>
<dbReference type="InterPro" id="IPR025287">
    <property type="entry name" value="WAK_GUB"/>
</dbReference>
<feature type="region of interest" description="Disordered" evidence="3">
    <location>
        <begin position="73"/>
        <end position="113"/>
    </location>
</feature>
<evidence type="ECO:0000259" key="5">
    <source>
        <dbReference type="Pfam" id="PF13947"/>
    </source>
</evidence>
<dbReference type="Pfam" id="PF13947">
    <property type="entry name" value="GUB_WAK_bind"/>
    <property type="match status" value="1"/>
</dbReference>
<evidence type="ECO:0000313" key="6">
    <source>
        <dbReference type="EnsemblPlants" id="TuG1812G0300000652.01.T01.cds279975"/>
    </source>
</evidence>
<evidence type="ECO:0000256" key="2">
    <source>
        <dbReference type="ARBA" id="ARBA00022729"/>
    </source>
</evidence>
<protein>
    <recommendedName>
        <fullName evidence="5">Wall-associated receptor kinase galacturonan-binding domain-containing protein</fullName>
    </recommendedName>
</protein>
<feature type="compositionally biased region" description="Polar residues" evidence="3">
    <location>
        <begin position="73"/>
        <end position="96"/>
    </location>
</feature>
<comment type="subcellular location">
    <subcellularLocation>
        <location evidence="1">Membrane</location>
        <topology evidence="1">Single-pass membrane protein</topology>
    </subcellularLocation>
</comment>
<name>A0A8R7TS09_TRIUA</name>